<name>A0A6J7RK62_9ZZZZ</name>
<proteinExistence type="predicted"/>
<reference evidence="1" key="1">
    <citation type="submission" date="2020-05" db="EMBL/GenBank/DDBJ databases">
        <authorList>
            <person name="Chiriac C."/>
            <person name="Salcher M."/>
            <person name="Ghai R."/>
            <person name="Kavagutti S V."/>
        </authorList>
    </citation>
    <scope>NUCLEOTIDE SEQUENCE</scope>
</reference>
<organism evidence="1">
    <name type="scientific">freshwater metagenome</name>
    <dbReference type="NCBI Taxonomy" id="449393"/>
    <lineage>
        <taxon>unclassified sequences</taxon>
        <taxon>metagenomes</taxon>
        <taxon>ecological metagenomes</taxon>
    </lineage>
</organism>
<dbReference type="EMBL" id="CAFBPN010000108">
    <property type="protein sequence ID" value="CAB5029206.1"/>
    <property type="molecule type" value="Genomic_DNA"/>
</dbReference>
<accession>A0A6J7RK62</accession>
<evidence type="ECO:0000313" key="1">
    <source>
        <dbReference type="EMBL" id="CAB5029206.1"/>
    </source>
</evidence>
<sequence length="86" mass="8548">MPMASIVDCTLLKVFFDAASTKLHNARGVPAGLSSSATSAEAFAPVASVTTTCNTASPIAPVAAIVTAAAPALFNVRGVPETCVQA</sequence>
<gene>
    <name evidence="1" type="ORF">UFOPK4098_01382</name>
</gene>
<protein>
    <submittedName>
        <fullName evidence="1">Unannotated protein</fullName>
    </submittedName>
</protein>
<dbReference type="AlphaFoldDB" id="A0A6J7RK62"/>